<proteinExistence type="predicted"/>
<keyword evidence="4" id="KW-1185">Reference proteome</keyword>
<feature type="domain" description="HTH cro/C1-type" evidence="2">
    <location>
        <begin position="9"/>
        <end position="63"/>
    </location>
</feature>
<sequence length="71" mass="7846">MKQDLHTQLKAAREERNVSLDDLSLRTRIGVSRLKAYESGEEVPSVQSLLILSNALDVPASNLLEGIEAQK</sequence>
<dbReference type="GO" id="GO:0005829">
    <property type="term" value="C:cytosol"/>
    <property type="evidence" value="ECO:0007669"/>
    <property type="project" value="TreeGrafter"/>
</dbReference>
<dbReference type="GO" id="GO:0003677">
    <property type="term" value="F:DNA binding"/>
    <property type="evidence" value="ECO:0007669"/>
    <property type="project" value="UniProtKB-KW"/>
</dbReference>
<dbReference type="EMBL" id="RIAX01000006">
    <property type="protein sequence ID" value="RNF39278.1"/>
    <property type="molecule type" value="Genomic_DNA"/>
</dbReference>
<organism evidence="3 4">
    <name type="scientific">Planococcus salinus</name>
    <dbReference type="NCBI Taxonomy" id="1848460"/>
    <lineage>
        <taxon>Bacteria</taxon>
        <taxon>Bacillati</taxon>
        <taxon>Bacillota</taxon>
        <taxon>Bacilli</taxon>
        <taxon>Bacillales</taxon>
        <taxon>Caryophanaceae</taxon>
        <taxon>Planococcus</taxon>
    </lineage>
</organism>
<dbReference type="InterPro" id="IPR050807">
    <property type="entry name" value="TransReg_Diox_bact_type"/>
</dbReference>
<dbReference type="Gene3D" id="1.10.260.40">
    <property type="entry name" value="lambda repressor-like DNA-binding domains"/>
    <property type="match status" value="1"/>
</dbReference>
<reference evidence="3 4" key="1">
    <citation type="journal article" date="2018" name="Int. J. Syst. Evol. Microbiol.">
        <title>Planococcus salinus sp. nov., a moderately halophilic bacterium isolated from a saline-alkali soil.</title>
        <authorList>
            <person name="Gan L."/>
        </authorList>
    </citation>
    <scope>NUCLEOTIDE SEQUENCE [LARGE SCALE GENOMIC DNA]</scope>
    <source>
        <strain evidence="3 4">LCB217</strain>
    </source>
</reference>
<dbReference type="PANTHER" id="PTHR46797">
    <property type="entry name" value="HTH-TYPE TRANSCRIPTIONAL REGULATOR"/>
    <property type="match status" value="1"/>
</dbReference>
<dbReference type="SMART" id="SM00530">
    <property type="entry name" value="HTH_XRE"/>
    <property type="match status" value="1"/>
</dbReference>
<protein>
    <submittedName>
        <fullName evidence="3">XRE family transcriptional regulator</fullName>
    </submittedName>
</protein>
<dbReference type="Proteomes" id="UP000275473">
    <property type="component" value="Unassembled WGS sequence"/>
</dbReference>
<comment type="caution">
    <text evidence="3">The sequence shown here is derived from an EMBL/GenBank/DDBJ whole genome shotgun (WGS) entry which is preliminary data.</text>
</comment>
<evidence type="ECO:0000313" key="4">
    <source>
        <dbReference type="Proteomes" id="UP000275473"/>
    </source>
</evidence>
<dbReference type="PANTHER" id="PTHR46797:SF1">
    <property type="entry name" value="METHYLPHOSPHONATE SYNTHASE"/>
    <property type="match status" value="1"/>
</dbReference>
<evidence type="ECO:0000256" key="1">
    <source>
        <dbReference type="ARBA" id="ARBA00023125"/>
    </source>
</evidence>
<dbReference type="InterPro" id="IPR010982">
    <property type="entry name" value="Lambda_DNA-bd_dom_sf"/>
</dbReference>
<evidence type="ECO:0000259" key="2">
    <source>
        <dbReference type="PROSITE" id="PS50943"/>
    </source>
</evidence>
<dbReference type="InterPro" id="IPR001387">
    <property type="entry name" value="Cro/C1-type_HTH"/>
</dbReference>
<dbReference type="CDD" id="cd00093">
    <property type="entry name" value="HTH_XRE"/>
    <property type="match status" value="1"/>
</dbReference>
<dbReference type="SUPFAM" id="SSF47413">
    <property type="entry name" value="lambda repressor-like DNA-binding domains"/>
    <property type="match status" value="1"/>
</dbReference>
<dbReference type="GO" id="GO:0003700">
    <property type="term" value="F:DNA-binding transcription factor activity"/>
    <property type="evidence" value="ECO:0007669"/>
    <property type="project" value="TreeGrafter"/>
</dbReference>
<dbReference type="RefSeq" id="WP_123165369.1">
    <property type="nucleotide sequence ID" value="NZ_RIAX01000006.1"/>
</dbReference>
<dbReference type="AlphaFoldDB" id="A0A3M8P6H3"/>
<dbReference type="OrthoDB" id="2168837at2"/>
<dbReference type="Pfam" id="PF01381">
    <property type="entry name" value="HTH_3"/>
    <property type="match status" value="1"/>
</dbReference>
<name>A0A3M8P6H3_9BACL</name>
<keyword evidence="1" id="KW-0238">DNA-binding</keyword>
<accession>A0A3M8P6H3</accession>
<dbReference type="PROSITE" id="PS50943">
    <property type="entry name" value="HTH_CROC1"/>
    <property type="match status" value="1"/>
</dbReference>
<gene>
    <name evidence="3" type="ORF">EEX84_09310</name>
</gene>
<evidence type="ECO:0000313" key="3">
    <source>
        <dbReference type="EMBL" id="RNF39278.1"/>
    </source>
</evidence>